<feature type="domain" description="FAD-binding FR-type" evidence="5">
    <location>
        <begin position="188"/>
        <end position="300"/>
    </location>
</feature>
<reference evidence="6 7" key="1">
    <citation type="submission" date="2020-07" db="EMBL/GenBank/DDBJ databases">
        <title>Pseudogemmobacter sp. nov., isolated from poultry manure in Taiwan.</title>
        <authorList>
            <person name="Lin S.-Y."/>
            <person name="Tang Y.-S."/>
            <person name="Young C.-C."/>
        </authorList>
    </citation>
    <scope>NUCLEOTIDE SEQUENCE [LARGE SCALE GENOMIC DNA]</scope>
    <source>
        <strain evidence="6 7">CC-YST710</strain>
    </source>
</reference>
<dbReference type="PROSITE" id="PS51384">
    <property type="entry name" value="FAD_FR"/>
    <property type="match status" value="1"/>
</dbReference>
<dbReference type="PRINTS" id="PR00371">
    <property type="entry name" value="FPNCR"/>
</dbReference>
<keyword evidence="1" id="KW-0285">Flavoprotein</keyword>
<name>A0ABS8CNB6_9RHOB</name>
<dbReference type="InterPro" id="IPR001709">
    <property type="entry name" value="Flavoprot_Pyr_Nucl_cyt_Rdtase"/>
</dbReference>
<dbReference type="SUPFAM" id="SSF52343">
    <property type="entry name" value="Ferredoxin reductase-like, C-terminal NADP-linked domain"/>
    <property type="match status" value="1"/>
</dbReference>
<feature type="domain" description="Flavodoxin-like" evidence="4">
    <location>
        <begin position="42"/>
        <end position="180"/>
    </location>
</feature>
<evidence type="ECO:0000256" key="1">
    <source>
        <dbReference type="ARBA" id="ARBA00022630"/>
    </source>
</evidence>
<dbReference type="Proteomes" id="UP001198571">
    <property type="component" value="Unassembled WGS sequence"/>
</dbReference>
<sequence>MMMLSPDPWSWLMAGATAFGWAGLSWHCLRPPRAGPRHEADLLILWASQSGTAAGLAGALAEQLSALSPRLLPLDQLSATDLQRARRAVFVIATTGAGEAPDHTSGALERLQKAVPDLTQLSYALLALGDRRYADFCGFGRRLEVFLRNHGARDLLPRAEIDRACPAALARISRDLGKVFGAAPLPPQQPSRWRLIARRHINPGSPGGALYALRFQPEAMMPDWQAGDIARLTLPGEAGPVARDYSLASLPEAGWAELILRQVRDAQGRTGQGSGYLTRQLAIGDTVPLQLRANPGFRARDHAAPMILIGNGSGMAGLLSHLRARAAALPAAGTCRLFFGERSPAHDRIFADELASLQACGLSLQIERAFSRAETPRYVQDLLHNHAASLREDVKGGGHIFLCGRREGMAGAVLACLRAGLGEDLWQKLRTENRLHQDVY</sequence>
<dbReference type="PROSITE" id="PS50902">
    <property type="entry name" value="FLAVODOXIN_LIKE"/>
    <property type="match status" value="1"/>
</dbReference>
<dbReference type="PANTHER" id="PTHR19384:SF17">
    <property type="entry name" value="NADPH--CYTOCHROME P450 REDUCTASE"/>
    <property type="match status" value="1"/>
</dbReference>
<dbReference type="Gene3D" id="3.40.50.80">
    <property type="entry name" value="Nucleotide-binding domain of ferredoxin-NADP reductase (FNR) module"/>
    <property type="match status" value="1"/>
</dbReference>
<comment type="caution">
    <text evidence="6">The sequence shown here is derived from an EMBL/GenBank/DDBJ whole genome shotgun (WGS) entry which is preliminary data.</text>
</comment>
<proteinExistence type="predicted"/>
<dbReference type="RefSeq" id="WP_226936191.1">
    <property type="nucleotide sequence ID" value="NZ_JACDXX010000011.1"/>
</dbReference>
<accession>A0ABS8CNB6</accession>
<dbReference type="EMBL" id="JACDXX010000011">
    <property type="protein sequence ID" value="MCB5410896.1"/>
    <property type="molecule type" value="Genomic_DNA"/>
</dbReference>
<evidence type="ECO:0000259" key="5">
    <source>
        <dbReference type="PROSITE" id="PS51384"/>
    </source>
</evidence>
<evidence type="ECO:0000256" key="2">
    <source>
        <dbReference type="ARBA" id="ARBA00022643"/>
    </source>
</evidence>
<dbReference type="InterPro" id="IPR001433">
    <property type="entry name" value="OxRdtase_FAD/NAD-bd"/>
</dbReference>
<dbReference type="InterPro" id="IPR008254">
    <property type="entry name" value="Flavodoxin/NO_synth"/>
</dbReference>
<dbReference type="InterPro" id="IPR017927">
    <property type="entry name" value="FAD-bd_FR_type"/>
</dbReference>
<evidence type="ECO:0000313" key="7">
    <source>
        <dbReference type="Proteomes" id="UP001198571"/>
    </source>
</evidence>
<keyword evidence="7" id="KW-1185">Reference proteome</keyword>
<dbReference type="InterPro" id="IPR029039">
    <property type="entry name" value="Flavoprotein-like_sf"/>
</dbReference>
<keyword evidence="2" id="KW-0288">FMN</keyword>
<dbReference type="PANTHER" id="PTHR19384">
    <property type="entry name" value="NITRIC OXIDE SYNTHASE-RELATED"/>
    <property type="match status" value="1"/>
</dbReference>
<dbReference type="EC" id="1.6.2.4" evidence="3"/>
<gene>
    <name evidence="6" type="ORF">H0485_12910</name>
</gene>
<dbReference type="InterPro" id="IPR039261">
    <property type="entry name" value="FNR_nucleotide-bd"/>
</dbReference>
<dbReference type="Gene3D" id="3.40.50.360">
    <property type="match status" value="1"/>
</dbReference>
<dbReference type="Gene3D" id="2.40.30.10">
    <property type="entry name" value="Translation factors"/>
    <property type="match status" value="1"/>
</dbReference>
<dbReference type="Pfam" id="PF00258">
    <property type="entry name" value="Flavodoxin_1"/>
    <property type="match status" value="1"/>
</dbReference>
<evidence type="ECO:0000259" key="4">
    <source>
        <dbReference type="PROSITE" id="PS50902"/>
    </source>
</evidence>
<dbReference type="SUPFAM" id="SSF52218">
    <property type="entry name" value="Flavoproteins"/>
    <property type="match status" value="1"/>
</dbReference>
<dbReference type="SUPFAM" id="SSF63380">
    <property type="entry name" value="Riboflavin synthase domain-like"/>
    <property type="match status" value="1"/>
</dbReference>
<evidence type="ECO:0000313" key="6">
    <source>
        <dbReference type="EMBL" id="MCB5410896.1"/>
    </source>
</evidence>
<dbReference type="Pfam" id="PF00175">
    <property type="entry name" value="NAD_binding_1"/>
    <property type="match status" value="1"/>
</dbReference>
<protein>
    <recommendedName>
        <fullName evidence="3">NADPH--hemoprotein reductase</fullName>
        <ecNumber evidence="3">1.6.2.4</ecNumber>
    </recommendedName>
</protein>
<organism evidence="6 7">
    <name type="scientific">Pseudogemmobacter faecipullorum</name>
    <dbReference type="NCBI Taxonomy" id="2755041"/>
    <lineage>
        <taxon>Bacteria</taxon>
        <taxon>Pseudomonadati</taxon>
        <taxon>Pseudomonadota</taxon>
        <taxon>Alphaproteobacteria</taxon>
        <taxon>Rhodobacterales</taxon>
        <taxon>Paracoccaceae</taxon>
        <taxon>Pseudogemmobacter</taxon>
    </lineage>
</organism>
<dbReference type="InterPro" id="IPR017938">
    <property type="entry name" value="Riboflavin_synthase-like_b-brl"/>
</dbReference>
<evidence type="ECO:0000256" key="3">
    <source>
        <dbReference type="ARBA" id="ARBA00023797"/>
    </source>
</evidence>